<gene>
    <name evidence="1" type="ORF">L21SP5_03192</name>
</gene>
<evidence type="ECO:0000313" key="1">
    <source>
        <dbReference type="EMBL" id="ALO16807.1"/>
    </source>
</evidence>
<dbReference type="OrthoDB" id="9808591at2"/>
<sequence length="278" mass="32684" precursor="true">MKNQLINSVLLSDSNDNELKVQRETLDRYFSFLEKEDLIHYCTEETKGLFPDLPKFWDSYSLCQNFVIELSKENLNNRNRLEHIIKALKCENITLYITENTDYLDHGGLKKWMQTINGLHNLSICITTSDFDKNIIKEFKDLKIFNSIIAYDANIEIHNEKCFVIEESNKALIMPPNINLYMESQFYHPYYNGRVVVDFKGKLKNNLLSSEDFGQIFEINNSEELKSIIQSKQFRKLADMKRDLIDDCKYCEYRYCCMNSNLPRPTSTGLKLSKPCLQ</sequence>
<dbReference type="RefSeq" id="WP_157754675.1">
    <property type="nucleotide sequence ID" value="NZ_CP013118.1"/>
</dbReference>
<dbReference type="Proteomes" id="UP000064893">
    <property type="component" value="Chromosome"/>
</dbReference>
<dbReference type="KEGG" id="blq:L21SP5_03192"/>
<dbReference type="EMBL" id="CP013118">
    <property type="protein sequence ID" value="ALO16807.1"/>
    <property type="molecule type" value="Genomic_DNA"/>
</dbReference>
<dbReference type="AlphaFoldDB" id="A0A0S2I3K0"/>
<dbReference type="STRING" id="1307839.L21SP5_03192"/>
<keyword evidence="2" id="KW-1185">Reference proteome</keyword>
<name>A0A0S2I3K0_9BACT</name>
<accession>A0A0S2I3K0</accession>
<proteinExistence type="predicted"/>
<protein>
    <submittedName>
        <fullName evidence="1">SPASM domain peptide maturase, grasp-with-spasm system</fullName>
    </submittedName>
</protein>
<reference evidence="1 2" key="1">
    <citation type="submission" date="2015-11" db="EMBL/GenBank/DDBJ databases">
        <title>Description and complete genome sequence of a novel strain predominating in hypersaline microbial mats and representing a new family of the Bacteriodetes phylum.</title>
        <authorList>
            <person name="Spring S."/>
            <person name="Bunk B."/>
            <person name="Sproer C."/>
            <person name="Klenk H.-P."/>
        </authorList>
    </citation>
    <scope>NUCLEOTIDE SEQUENCE [LARGE SCALE GENOMIC DNA]</scope>
    <source>
        <strain evidence="1 2">L21-Spi-D4</strain>
    </source>
</reference>
<organism evidence="1 2">
    <name type="scientific">Salinivirga cyanobacteriivorans</name>
    <dbReference type="NCBI Taxonomy" id="1307839"/>
    <lineage>
        <taxon>Bacteria</taxon>
        <taxon>Pseudomonadati</taxon>
        <taxon>Bacteroidota</taxon>
        <taxon>Bacteroidia</taxon>
        <taxon>Bacteroidales</taxon>
        <taxon>Salinivirgaceae</taxon>
        <taxon>Salinivirga</taxon>
    </lineage>
</organism>
<evidence type="ECO:0000313" key="2">
    <source>
        <dbReference type="Proteomes" id="UP000064893"/>
    </source>
</evidence>